<dbReference type="Proteomes" id="UP000660381">
    <property type="component" value="Unassembled WGS sequence"/>
</dbReference>
<organism evidence="1 2">
    <name type="scientific">Anabaena catenula FACHB-362</name>
    <dbReference type="NCBI Taxonomy" id="2692877"/>
    <lineage>
        <taxon>Bacteria</taxon>
        <taxon>Bacillati</taxon>
        <taxon>Cyanobacteriota</taxon>
        <taxon>Cyanophyceae</taxon>
        <taxon>Nostocales</taxon>
        <taxon>Nostocaceae</taxon>
        <taxon>Anabaena</taxon>
    </lineage>
</organism>
<keyword evidence="2" id="KW-1185">Reference proteome</keyword>
<dbReference type="RefSeq" id="WP_190908524.1">
    <property type="nucleotide sequence ID" value="NZ_JACJTQ010000046.1"/>
</dbReference>
<name>A0ABR8JBC5_9NOST</name>
<gene>
    <name evidence="1" type="ORF">H6G68_21840</name>
</gene>
<comment type="caution">
    <text evidence="1">The sequence shown here is derived from an EMBL/GenBank/DDBJ whole genome shotgun (WGS) entry which is preliminary data.</text>
</comment>
<dbReference type="EMBL" id="JACJTQ010000046">
    <property type="protein sequence ID" value="MBD2694351.1"/>
    <property type="molecule type" value="Genomic_DNA"/>
</dbReference>
<dbReference type="Pfam" id="PF11850">
    <property type="entry name" value="DUF3370"/>
    <property type="match status" value="1"/>
</dbReference>
<sequence>MLPFLLCLTLAQATQVTPPVEEVVQPQEIRPLPGQLDTVPVFNSNSPELVLKEGILLSTFPGNGKKVPTAHLNFPFRGRFDIFAHHVAKAEPPENLRSLYKGIMLHNPGAKPVKVNILQAASYLSQPDAPFIPLPSFLPNNAGTVFAGPGSRVMSDVLRGRRQAIFPAQIVIAPGASQMLLNLPIPVQGLTPPLNGRSTFMRLSSNGTVYAASLAMFAQTNADGSERAPNLAEWQNLLDNGELSTPRDKVPTPLEETGKPRIYGRVAGVASGSQWRSLLVDNSKVNYLTIPQPGQAFSYPLSTLHGGTFGTGQIQSASMLVRYPDTAYRAHGNYGIQYSLKLPLYNTTQKQQTVAVSVQTPIKEDQLNKSGLRFFTTPARQVFFRGTVRVRYQDDQGKPKTEFVHLVQTRGEQGKPLVSLNMKSGDRSVVEVDFLYPPDASPPQVLTVSTQAENK</sequence>
<dbReference type="InterPro" id="IPR021801">
    <property type="entry name" value="DUF3370"/>
</dbReference>
<protein>
    <submittedName>
        <fullName evidence="1">DUF3370 domain-containing protein</fullName>
    </submittedName>
</protein>
<evidence type="ECO:0000313" key="2">
    <source>
        <dbReference type="Proteomes" id="UP000660381"/>
    </source>
</evidence>
<reference evidence="1 2" key="1">
    <citation type="journal article" date="2020" name="ISME J.">
        <title>Comparative genomics reveals insights into cyanobacterial evolution and habitat adaptation.</title>
        <authorList>
            <person name="Chen M.Y."/>
            <person name="Teng W.K."/>
            <person name="Zhao L."/>
            <person name="Hu C.X."/>
            <person name="Zhou Y.K."/>
            <person name="Han B.P."/>
            <person name="Song L.R."/>
            <person name="Shu W.S."/>
        </authorList>
    </citation>
    <scope>NUCLEOTIDE SEQUENCE [LARGE SCALE GENOMIC DNA]</scope>
    <source>
        <strain evidence="1 2">FACHB-362</strain>
    </source>
</reference>
<evidence type="ECO:0000313" key="1">
    <source>
        <dbReference type="EMBL" id="MBD2694351.1"/>
    </source>
</evidence>
<proteinExistence type="predicted"/>
<accession>A0ABR8JBC5</accession>